<evidence type="ECO:0000256" key="1">
    <source>
        <dbReference type="SAM" id="SignalP"/>
    </source>
</evidence>
<name>Q6QSW2_HUMAN</name>
<organism evidence="2">
    <name type="scientific">Homo sapiens</name>
    <name type="common">Human</name>
    <dbReference type="NCBI Taxonomy" id="9606"/>
    <lineage>
        <taxon>Eukaryota</taxon>
        <taxon>Metazoa</taxon>
        <taxon>Chordata</taxon>
        <taxon>Craniata</taxon>
        <taxon>Vertebrata</taxon>
        <taxon>Euteleostomi</taxon>
        <taxon>Mammalia</taxon>
        <taxon>Eutheria</taxon>
        <taxon>Euarchontoglires</taxon>
        <taxon>Primates</taxon>
        <taxon>Haplorrhini</taxon>
        <taxon>Catarrhini</taxon>
        <taxon>Hominidae</taxon>
        <taxon>Homo</taxon>
    </lineage>
</organism>
<keyword evidence="1" id="KW-0732">Signal</keyword>
<protein>
    <submittedName>
        <fullName evidence="2">10kDa eEF1A interacting protein</fullName>
    </submittedName>
</protein>
<dbReference type="PeptideAtlas" id="Q6QSW2"/>
<reference evidence="2" key="1">
    <citation type="submission" date="2004-01" db="EMBL/GenBank/DDBJ databases">
        <title>Identification of a novel interaction partner for eEF1A.</title>
        <authorList>
            <person name="Jensen L.D."/>
            <person name="Mansilla F."/>
            <person name="Knudsen C.R."/>
            <person name="Clark B.F.C."/>
        </authorList>
    </citation>
    <scope>NUCLEOTIDE SEQUENCE</scope>
</reference>
<accession>Q6QSW2</accession>
<dbReference type="AlphaFoldDB" id="Q6QSW2"/>
<feature type="chain" id="PRO_5004278914" evidence="1">
    <location>
        <begin position="27"/>
        <end position="88"/>
    </location>
</feature>
<dbReference type="EMBL" id="AY527403">
    <property type="protein sequence ID" value="AAS18316.1"/>
    <property type="molecule type" value="mRNA"/>
</dbReference>
<sequence>MHFILFSVSLKFSIFYLFFSVPNVHPFCSFFNCSCPSLWISVSQTSLQFSRCYDKPWLVNSKAGTPIRDSHSPDLQLPTPEVEYGFAD</sequence>
<feature type="signal peptide" evidence="1">
    <location>
        <begin position="1"/>
        <end position="26"/>
    </location>
</feature>
<proteinExistence type="evidence at transcript level"/>
<evidence type="ECO:0000313" key="2">
    <source>
        <dbReference type="EMBL" id="AAS18316.1"/>
    </source>
</evidence>